<reference evidence="1 2" key="1">
    <citation type="journal article" date="2023" name="Science">
        <title>Complex scaffold remodeling in plant triterpene biosynthesis.</title>
        <authorList>
            <person name="De La Pena R."/>
            <person name="Hodgson H."/>
            <person name="Liu J.C."/>
            <person name="Stephenson M.J."/>
            <person name="Martin A.C."/>
            <person name="Owen C."/>
            <person name="Harkess A."/>
            <person name="Leebens-Mack J."/>
            <person name="Jimenez L.E."/>
            <person name="Osbourn A."/>
            <person name="Sattely E.S."/>
        </authorList>
    </citation>
    <scope>NUCLEOTIDE SEQUENCE [LARGE SCALE GENOMIC DNA]</scope>
    <source>
        <strain evidence="2">cv. JPN11</strain>
        <tissue evidence="1">Leaf</tissue>
    </source>
</reference>
<evidence type="ECO:0000313" key="1">
    <source>
        <dbReference type="EMBL" id="KAJ4701835.1"/>
    </source>
</evidence>
<organism evidence="1 2">
    <name type="scientific">Melia azedarach</name>
    <name type="common">Chinaberry tree</name>
    <dbReference type="NCBI Taxonomy" id="155640"/>
    <lineage>
        <taxon>Eukaryota</taxon>
        <taxon>Viridiplantae</taxon>
        <taxon>Streptophyta</taxon>
        <taxon>Embryophyta</taxon>
        <taxon>Tracheophyta</taxon>
        <taxon>Spermatophyta</taxon>
        <taxon>Magnoliopsida</taxon>
        <taxon>eudicotyledons</taxon>
        <taxon>Gunneridae</taxon>
        <taxon>Pentapetalae</taxon>
        <taxon>rosids</taxon>
        <taxon>malvids</taxon>
        <taxon>Sapindales</taxon>
        <taxon>Meliaceae</taxon>
        <taxon>Melia</taxon>
    </lineage>
</organism>
<protein>
    <submittedName>
        <fullName evidence="1">B3 domain-containing protein</fullName>
    </submittedName>
</protein>
<gene>
    <name evidence="1" type="ORF">OWV82_025013</name>
</gene>
<dbReference type="EMBL" id="CM051407">
    <property type="protein sequence ID" value="KAJ4701835.1"/>
    <property type="molecule type" value="Genomic_DNA"/>
</dbReference>
<sequence length="383" mass="43191">MGEACKECRSWEEEIYWNHFQCIHFIQYLHAGFDRQLAIPEKVARNLKKKLPLSVSLKGPSGFMWVVGITARDNTLYFCHGWPEFVKNHFLQENDILFFKYNGDSLFDVLMFDGQSKCEKAASYFVRKCGHTDHDGEYQTKRKIGENSVEVIPTSPHCDVGGASPEKTDDDDVNKTPVGQPVISQASSKRVRRVNSSVKAVHTRRSLRSKELCTSFVENEKAKPGAEPTSFIGDVASSPHYASNRRPVTDDEKKNAMLLAQAALTADSFTVVMRPTHVYRRFYMAIPAGWMTKHLTLENQDVILCLNEKTWVTRFQFCKPRCSGGLSGGWKNFAVDNNLDEFDVCVFNPDITGIKPVVLNVSIFRVVNDVSPLVQVAPASLKL</sequence>
<evidence type="ECO:0000313" key="2">
    <source>
        <dbReference type="Proteomes" id="UP001164539"/>
    </source>
</evidence>
<dbReference type="Proteomes" id="UP001164539">
    <property type="component" value="Chromosome 14"/>
</dbReference>
<accession>A0ACC1WV96</accession>
<keyword evidence="2" id="KW-1185">Reference proteome</keyword>
<name>A0ACC1WV96_MELAZ</name>
<proteinExistence type="predicted"/>
<comment type="caution">
    <text evidence="1">The sequence shown here is derived from an EMBL/GenBank/DDBJ whole genome shotgun (WGS) entry which is preliminary data.</text>
</comment>